<dbReference type="RefSeq" id="WP_167916315.1">
    <property type="nucleotide sequence ID" value="NZ_JAAVJS010000001.1"/>
</dbReference>
<evidence type="ECO:0000313" key="2">
    <source>
        <dbReference type="EMBL" id="NJX14062.1"/>
    </source>
</evidence>
<name>A0ABX1DA76_9FLAO</name>
<gene>
    <name evidence="2" type="ORF">HC176_00995</name>
</gene>
<reference evidence="2 3" key="1">
    <citation type="submission" date="2020-03" db="EMBL/GenBank/DDBJ databases">
        <title>Tamlana sp. nov, isolated from XXX.</title>
        <authorList>
            <person name="Cao W.R."/>
        </authorList>
    </citation>
    <scope>NUCLEOTIDE SEQUENCE [LARGE SCALE GENOMIC DNA]</scope>
    <source>
        <strain evidence="2 3">HST1-43</strain>
    </source>
</reference>
<dbReference type="EMBL" id="JAAVJS010000001">
    <property type="protein sequence ID" value="NJX14062.1"/>
    <property type="molecule type" value="Genomic_DNA"/>
</dbReference>
<dbReference type="Pfam" id="PF19665">
    <property type="entry name" value="DUF6168"/>
    <property type="match status" value="1"/>
</dbReference>
<dbReference type="InterPro" id="IPR046166">
    <property type="entry name" value="DUF6168"/>
</dbReference>
<keyword evidence="1" id="KW-0812">Transmembrane</keyword>
<comment type="caution">
    <text evidence="2">The sequence shown here is derived from an EMBL/GenBank/DDBJ whole genome shotgun (WGS) entry which is preliminary data.</text>
</comment>
<keyword evidence="1" id="KW-0472">Membrane</keyword>
<accession>A0ABX1DA76</accession>
<dbReference type="Proteomes" id="UP000760545">
    <property type="component" value="Unassembled WGS sequence"/>
</dbReference>
<proteinExistence type="predicted"/>
<sequence length="122" mass="13808">MIKRILVFALCVVVLFAIAFSIHNHFVAIQSFSLWQVYLFHAVASLIIYVSVELISDVRPNQAGYVYLTFTLVKLGLFVLIFKNEVFENEVLTKSERIALVVPLFLFLTAEAVGVSKLLNNK</sequence>
<organism evidence="2 3">
    <name type="scientific">Tamlana crocina</name>
    <dbReference type="NCBI Taxonomy" id="393006"/>
    <lineage>
        <taxon>Bacteria</taxon>
        <taxon>Pseudomonadati</taxon>
        <taxon>Bacteroidota</taxon>
        <taxon>Flavobacteriia</taxon>
        <taxon>Flavobacteriales</taxon>
        <taxon>Flavobacteriaceae</taxon>
        <taxon>Tamlana</taxon>
    </lineage>
</organism>
<evidence type="ECO:0000313" key="3">
    <source>
        <dbReference type="Proteomes" id="UP000760545"/>
    </source>
</evidence>
<feature type="transmembrane region" description="Helical" evidence="1">
    <location>
        <begin position="64"/>
        <end position="82"/>
    </location>
</feature>
<keyword evidence="3" id="KW-1185">Reference proteome</keyword>
<feature type="transmembrane region" description="Helical" evidence="1">
    <location>
        <begin position="31"/>
        <end position="52"/>
    </location>
</feature>
<evidence type="ECO:0000256" key="1">
    <source>
        <dbReference type="SAM" id="Phobius"/>
    </source>
</evidence>
<protein>
    <submittedName>
        <fullName evidence="2">Uncharacterized protein</fullName>
    </submittedName>
</protein>
<feature type="transmembrane region" description="Helical" evidence="1">
    <location>
        <begin position="98"/>
        <end position="119"/>
    </location>
</feature>
<keyword evidence="1" id="KW-1133">Transmembrane helix</keyword>